<proteinExistence type="predicted"/>
<keyword evidence="2" id="KW-0732">Signal</keyword>
<feature type="chain" id="PRO_5018338710" evidence="2">
    <location>
        <begin position="16"/>
        <end position="130"/>
    </location>
</feature>
<sequence length="130" mass="14151">MRLALCSLLLPFILASDAPPISKGLQPPLILASDAPPISKGLQLDDDDLLTKGRFPSRTIKARAHGVLQDEVSGPPGFTGKTQNDDYNDFSDEPVKNGGANHHLKRVSYQPIPKKYEIPSLEPEDVDEPP</sequence>
<dbReference type="EMBL" id="UYYB01102460">
    <property type="protein sequence ID" value="VDM78611.1"/>
    <property type="molecule type" value="Genomic_DNA"/>
</dbReference>
<gene>
    <name evidence="3" type="ORF">SVUK_LOCUS13609</name>
</gene>
<protein>
    <submittedName>
        <fullName evidence="3">Uncharacterized protein</fullName>
    </submittedName>
</protein>
<evidence type="ECO:0000256" key="1">
    <source>
        <dbReference type="SAM" id="MobiDB-lite"/>
    </source>
</evidence>
<evidence type="ECO:0000313" key="3">
    <source>
        <dbReference type="EMBL" id="VDM78611.1"/>
    </source>
</evidence>
<evidence type="ECO:0000313" key="4">
    <source>
        <dbReference type="Proteomes" id="UP000270094"/>
    </source>
</evidence>
<name>A0A3P7J0B9_STRVU</name>
<dbReference type="OrthoDB" id="5868569at2759"/>
<accession>A0A3P7J0B9</accession>
<feature type="signal peptide" evidence="2">
    <location>
        <begin position="1"/>
        <end position="15"/>
    </location>
</feature>
<dbReference type="AlphaFoldDB" id="A0A3P7J0B9"/>
<keyword evidence="4" id="KW-1185">Reference proteome</keyword>
<feature type="non-terminal residue" evidence="3">
    <location>
        <position position="130"/>
    </location>
</feature>
<organism evidence="3 4">
    <name type="scientific">Strongylus vulgaris</name>
    <name type="common">Blood worm</name>
    <dbReference type="NCBI Taxonomy" id="40348"/>
    <lineage>
        <taxon>Eukaryota</taxon>
        <taxon>Metazoa</taxon>
        <taxon>Ecdysozoa</taxon>
        <taxon>Nematoda</taxon>
        <taxon>Chromadorea</taxon>
        <taxon>Rhabditida</taxon>
        <taxon>Rhabditina</taxon>
        <taxon>Rhabditomorpha</taxon>
        <taxon>Strongyloidea</taxon>
        <taxon>Strongylidae</taxon>
        <taxon>Strongylus</taxon>
    </lineage>
</organism>
<feature type="region of interest" description="Disordered" evidence="1">
    <location>
        <begin position="66"/>
        <end position="130"/>
    </location>
</feature>
<evidence type="ECO:0000256" key="2">
    <source>
        <dbReference type="SAM" id="SignalP"/>
    </source>
</evidence>
<reference evidence="3 4" key="1">
    <citation type="submission" date="2018-11" db="EMBL/GenBank/DDBJ databases">
        <authorList>
            <consortium name="Pathogen Informatics"/>
        </authorList>
    </citation>
    <scope>NUCLEOTIDE SEQUENCE [LARGE SCALE GENOMIC DNA]</scope>
</reference>
<dbReference type="Proteomes" id="UP000270094">
    <property type="component" value="Unassembled WGS sequence"/>
</dbReference>